<evidence type="ECO:0000256" key="5">
    <source>
        <dbReference type="ARBA" id="ARBA00022692"/>
    </source>
</evidence>
<evidence type="ECO:0000256" key="8">
    <source>
        <dbReference type="ARBA" id="ARBA00022882"/>
    </source>
</evidence>
<evidence type="ECO:0000256" key="9">
    <source>
        <dbReference type="ARBA" id="ARBA00022958"/>
    </source>
</evidence>
<keyword evidence="8" id="KW-0406">Ion transport</keyword>
<dbReference type="InterPro" id="IPR011053">
    <property type="entry name" value="Single_hybrid_motif"/>
</dbReference>
<evidence type="ECO:0000256" key="1">
    <source>
        <dbReference type="ARBA" id="ARBA00004141"/>
    </source>
</evidence>
<dbReference type="GO" id="GO:0020037">
    <property type="term" value="F:heme binding"/>
    <property type="evidence" value="ECO:0007669"/>
    <property type="project" value="InterPro"/>
</dbReference>
<dbReference type="CDD" id="cd06850">
    <property type="entry name" value="biotinyl_domain"/>
    <property type="match status" value="1"/>
</dbReference>
<reference evidence="14 15" key="1">
    <citation type="journal article" date="2017" name="Genome Biol.">
        <title>New reference genome sequences of hot pepper reveal the massive evolution of plant disease-resistance genes by retroduplication.</title>
        <authorList>
            <person name="Kim S."/>
            <person name="Park J."/>
            <person name="Yeom S.I."/>
            <person name="Kim Y.M."/>
            <person name="Seo E."/>
            <person name="Kim K.T."/>
            <person name="Kim M.S."/>
            <person name="Lee J.M."/>
            <person name="Cheong K."/>
            <person name="Shin H.S."/>
            <person name="Kim S.B."/>
            <person name="Han K."/>
            <person name="Lee J."/>
            <person name="Park M."/>
            <person name="Lee H.A."/>
            <person name="Lee H.Y."/>
            <person name="Lee Y."/>
            <person name="Oh S."/>
            <person name="Lee J.H."/>
            <person name="Choi E."/>
            <person name="Choi E."/>
            <person name="Lee S.E."/>
            <person name="Jeon J."/>
            <person name="Kim H."/>
            <person name="Choi G."/>
            <person name="Song H."/>
            <person name="Lee J."/>
            <person name="Lee S.C."/>
            <person name="Kwon J.K."/>
            <person name="Lee H.Y."/>
            <person name="Koo N."/>
            <person name="Hong Y."/>
            <person name="Kim R.W."/>
            <person name="Kang W.H."/>
            <person name="Huh J.H."/>
            <person name="Kang B.C."/>
            <person name="Yang T.J."/>
            <person name="Lee Y.H."/>
            <person name="Bennetzen J.L."/>
            <person name="Choi D."/>
        </authorList>
    </citation>
    <scope>NUCLEOTIDE SEQUENCE [LARGE SCALE GENOMIC DNA]</scope>
    <source>
        <strain evidence="15">cv. PBC81</strain>
    </source>
</reference>
<dbReference type="InterPro" id="IPR005821">
    <property type="entry name" value="Ion_trans_dom"/>
</dbReference>
<organism evidence="14 15">
    <name type="scientific">Capsicum baccatum</name>
    <name type="common">Peruvian pepper</name>
    <dbReference type="NCBI Taxonomy" id="33114"/>
    <lineage>
        <taxon>Eukaryota</taxon>
        <taxon>Viridiplantae</taxon>
        <taxon>Streptophyta</taxon>
        <taxon>Embryophyta</taxon>
        <taxon>Tracheophyta</taxon>
        <taxon>Spermatophyta</taxon>
        <taxon>Magnoliopsida</taxon>
        <taxon>eudicotyledons</taxon>
        <taxon>Gunneridae</taxon>
        <taxon>Pentapetalae</taxon>
        <taxon>asterids</taxon>
        <taxon>lamiids</taxon>
        <taxon>Solanales</taxon>
        <taxon>Solanaceae</taxon>
        <taxon>Solanoideae</taxon>
        <taxon>Capsiceae</taxon>
        <taxon>Capsicum</taxon>
    </lineage>
</organism>
<keyword evidence="12 14" id="KW-0407">Ion channel</keyword>
<dbReference type="Gene3D" id="1.10.630.10">
    <property type="entry name" value="Cytochrome P450"/>
    <property type="match status" value="1"/>
</dbReference>
<dbReference type="Pfam" id="PF00364">
    <property type="entry name" value="Biotin_lipoyl"/>
    <property type="match status" value="1"/>
</dbReference>
<dbReference type="InterPro" id="IPR003653">
    <property type="entry name" value="Peptidase_C48_C"/>
</dbReference>
<dbReference type="EMBL" id="MLFT02000007">
    <property type="protein sequence ID" value="PHT42785.1"/>
    <property type="molecule type" value="Genomic_DNA"/>
</dbReference>
<keyword evidence="6" id="KW-0378">Hydrolase</keyword>
<dbReference type="SUPFAM" id="SSF48264">
    <property type="entry name" value="Cytochrome P450"/>
    <property type="match status" value="1"/>
</dbReference>
<protein>
    <submittedName>
        <fullName evidence="14">Potassium channel KAT1</fullName>
    </submittedName>
</protein>
<keyword evidence="10" id="KW-1133">Transmembrane helix</keyword>
<dbReference type="GO" id="GO:0005249">
    <property type="term" value="F:voltage-gated potassium channel activity"/>
    <property type="evidence" value="ECO:0007669"/>
    <property type="project" value="InterPro"/>
</dbReference>
<comment type="similarity">
    <text evidence="2">Belongs to the peptidase C48 family.</text>
</comment>
<accession>A0A2G2WC01</accession>
<dbReference type="GO" id="GO:0034702">
    <property type="term" value="C:monoatomic ion channel complex"/>
    <property type="evidence" value="ECO:0007669"/>
    <property type="project" value="UniProtKB-KW"/>
</dbReference>
<dbReference type="GO" id="GO:0004497">
    <property type="term" value="F:monooxygenase activity"/>
    <property type="evidence" value="ECO:0007669"/>
    <property type="project" value="InterPro"/>
</dbReference>
<keyword evidence="3" id="KW-0633">Potassium transport</keyword>
<keyword evidence="4" id="KW-0645">Protease</keyword>
<dbReference type="Gene3D" id="3.40.395.10">
    <property type="entry name" value="Adenoviral Proteinase, Chain A"/>
    <property type="match status" value="1"/>
</dbReference>
<comment type="caution">
    <text evidence="14">The sequence shown here is derived from an EMBL/GenBank/DDBJ whole genome shotgun (WGS) entry which is preliminary data.</text>
</comment>
<keyword evidence="5" id="KW-0812">Transmembrane</keyword>
<name>A0A2G2WC01_CAPBA</name>
<dbReference type="PANTHER" id="PTHR45743">
    <property type="entry name" value="POTASSIUM CHANNEL AKT1"/>
    <property type="match status" value="1"/>
</dbReference>
<keyword evidence="8" id="KW-0851">Voltage-gated channel</keyword>
<evidence type="ECO:0000256" key="12">
    <source>
        <dbReference type="ARBA" id="ARBA00023303"/>
    </source>
</evidence>
<feature type="domain" description="Ubiquitin-like protease family profile" evidence="13">
    <location>
        <begin position="505"/>
        <end position="805"/>
    </location>
</feature>
<dbReference type="SUPFAM" id="SSF51230">
    <property type="entry name" value="Single hybrid motif"/>
    <property type="match status" value="1"/>
</dbReference>
<keyword evidence="9" id="KW-0630">Potassium</keyword>
<comment type="subcellular location">
    <subcellularLocation>
        <location evidence="1">Membrane</location>
        <topology evidence="1">Multi-pass membrane protein</topology>
    </subcellularLocation>
</comment>
<evidence type="ECO:0000256" key="7">
    <source>
        <dbReference type="ARBA" id="ARBA00022826"/>
    </source>
</evidence>
<evidence type="ECO:0000259" key="13">
    <source>
        <dbReference type="PROSITE" id="PS50600"/>
    </source>
</evidence>
<dbReference type="Pfam" id="PF02902">
    <property type="entry name" value="Peptidase_C48"/>
    <property type="match status" value="1"/>
</dbReference>
<dbReference type="InterPro" id="IPR038765">
    <property type="entry name" value="Papain-like_cys_pep_sf"/>
</dbReference>
<dbReference type="Gene3D" id="2.40.50.100">
    <property type="match status" value="1"/>
</dbReference>
<dbReference type="InterPro" id="IPR045319">
    <property type="entry name" value="KAT/AKT"/>
</dbReference>
<dbReference type="InterPro" id="IPR000089">
    <property type="entry name" value="Biotin_lipoyl"/>
</dbReference>
<dbReference type="GO" id="GO:0005506">
    <property type="term" value="F:iron ion binding"/>
    <property type="evidence" value="ECO:0007669"/>
    <property type="project" value="InterPro"/>
</dbReference>
<dbReference type="SUPFAM" id="SSF81324">
    <property type="entry name" value="Voltage-gated potassium channels"/>
    <property type="match status" value="1"/>
</dbReference>
<evidence type="ECO:0000256" key="3">
    <source>
        <dbReference type="ARBA" id="ARBA00022538"/>
    </source>
</evidence>
<evidence type="ECO:0000256" key="2">
    <source>
        <dbReference type="ARBA" id="ARBA00005234"/>
    </source>
</evidence>
<dbReference type="FunFam" id="2.40.50.100:FF:000005">
    <property type="entry name" value="Acetyl-CoA carboxylase 1"/>
    <property type="match status" value="1"/>
</dbReference>
<keyword evidence="7" id="KW-0631">Potassium channel</keyword>
<dbReference type="InterPro" id="IPR036396">
    <property type="entry name" value="Cyt_P450_sf"/>
</dbReference>
<dbReference type="GO" id="GO:0008234">
    <property type="term" value="F:cysteine-type peptidase activity"/>
    <property type="evidence" value="ECO:0007669"/>
    <property type="project" value="InterPro"/>
</dbReference>
<keyword evidence="15" id="KW-1185">Reference proteome</keyword>
<keyword evidence="8" id="KW-0813">Transport</keyword>
<sequence>MGWPFLGETIGYLRPYSATTIGDFMQDHISRYGKIYKSNLFGEPTIVSADAGLNRYILQNEGKLFECNYPRSIGGILGKWSMLVQVGQMHRDMRMISLNFLSNARIRNQLLSEVEKHTLLVLASWKQDSIVCAQDEAKKFTFNFMADHIMSLQPGNSETEQLKKEYITFMKGVVSAPLNFPGTAYRKALQSRSTILGFIERKMEERLKEMKGNENDLLGTPCCKEILDLKDQNQKVKLEDNKNDHDPSKLVAETTCKLLRYLMSDGCHIDADAPYAEVEVMKMCMPLLSPASGVIHFKMFEGQAMQVVGIKVKYEKFMAGMFSKFVYTNLRSTHKKVQKLDLPTIDGVELNNNESALSLDTYPDRSGKIHVVDIHTQSDMDHHGFENFSTVPPPEILMKAGFTTGGVPSIDNFEEMDIVTSSKDKGKKCHKDDELGGFTTGGVPSVNNFEEIDIVTSSKDKGKKYFEVFSSDVGTSTLDAHVEEMENQEMKDVGNATLNAFVDAVVNQNSNYSKVQNPENIHEDHSDEYLSTLSESAQLEIDAIMQGLEAPVDDISLEVAKSVNEIVNLHSLSDSQIPSNYPNSVVAAHLVAKTPAKRTRTRSRIFKSPYTTDFASGSKDLEDESTKFKQTFAFKGYGISDDMPSSIIEEKMNDEHYKEKASFLGVQQYDFVVARAHSKNWFYLMSQKNSCWNDKNFHWVLAIIALKDRRIRVYDSLSNIRNMNSSVEIQKLAVMPPIFLSDSEFFEQTSRTDWPNLDAYRDKLSDTTQLMNTNPFEVEYVQNISQQDCDSIDCGVFVVGYAEYISEGMSVPIVDFEATYHHTLVIFDNTVNCFFAIDILLNFFVAYLDKDSNILVDDHKKIAIRYISTWFIFDICSTVPFYDFLFIDHKESGVGFKLLSMLRLWHLRRVSALFARLEKDIHFNYFWTRYAKLISVTLFAVHCAGCTNYVIADRYPDTKKTWIGAANPNFKEDSL</sequence>
<evidence type="ECO:0000256" key="4">
    <source>
        <dbReference type="ARBA" id="ARBA00022670"/>
    </source>
</evidence>
<dbReference type="GO" id="GO:0016705">
    <property type="term" value="F:oxidoreductase activity, acting on paired donors, with incorporation or reduction of molecular oxygen"/>
    <property type="evidence" value="ECO:0007669"/>
    <property type="project" value="InterPro"/>
</dbReference>
<dbReference type="PROSITE" id="PS50600">
    <property type="entry name" value="ULP_PROTEASE"/>
    <property type="match status" value="1"/>
</dbReference>
<dbReference type="AlphaFoldDB" id="A0A2G2WC01"/>
<dbReference type="Proteomes" id="UP000224567">
    <property type="component" value="Unassembled WGS sequence"/>
</dbReference>
<evidence type="ECO:0000256" key="10">
    <source>
        <dbReference type="ARBA" id="ARBA00022989"/>
    </source>
</evidence>
<keyword evidence="11" id="KW-0472">Membrane</keyword>
<dbReference type="PANTHER" id="PTHR45743:SF53">
    <property type="entry name" value="POTASSIUM CHANNEL"/>
    <property type="match status" value="1"/>
</dbReference>
<dbReference type="Pfam" id="PF00520">
    <property type="entry name" value="Ion_trans"/>
    <property type="match status" value="1"/>
</dbReference>
<evidence type="ECO:0000313" key="15">
    <source>
        <dbReference type="Proteomes" id="UP000224567"/>
    </source>
</evidence>
<dbReference type="SUPFAM" id="SSF54001">
    <property type="entry name" value="Cysteine proteinases"/>
    <property type="match status" value="1"/>
</dbReference>
<evidence type="ECO:0000256" key="11">
    <source>
        <dbReference type="ARBA" id="ARBA00023136"/>
    </source>
</evidence>
<evidence type="ECO:0000256" key="6">
    <source>
        <dbReference type="ARBA" id="ARBA00022801"/>
    </source>
</evidence>
<gene>
    <name evidence="14" type="ORF">CQW23_16810</name>
</gene>
<proteinExistence type="inferred from homology"/>
<reference evidence="15" key="2">
    <citation type="journal article" date="2017" name="J. Anim. Genet.">
        <title>Multiple reference genome sequences of hot pepper reveal the massive evolution of plant disease resistance genes by retroduplication.</title>
        <authorList>
            <person name="Kim S."/>
            <person name="Park J."/>
            <person name="Yeom S.-I."/>
            <person name="Kim Y.-M."/>
            <person name="Seo E."/>
            <person name="Kim K.-T."/>
            <person name="Kim M.-S."/>
            <person name="Lee J.M."/>
            <person name="Cheong K."/>
            <person name="Shin H.-S."/>
            <person name="Kim S.-B."/>
            <person name="Han K."/>
            <person name="Lee J."/>
            <person name="Park M."/>
            <person name="Lee H.-A."/>
            <person name="Lee H.-Y."/>
            <person name="Lee Y."/>
            <person name="Oh S."/>
            <person name="Lee J.H."/>
            <person name="Choi E."/>
            <person name="Choi E."/>
            <person name="Lee S.E."/>
            <person name="Jeon J."/>
            <person name="Kim H."/>
            <person name="Choi G."/>
            <person name="Song H."/>
            <person name="Lee J."/>
            <person name="Lee S.-C."/>
            <person name="Kwon J.-K."/>
            <person name="Lee H.-Y."/>
            <person name="Koo N."/>
            <person name="Hong Y."/>
            <person name="Kim R.W."/>
            <person name="Kang W.-H."/>
            <person name="Huh J.H."/>
            <person name="Kang B.-C."/>
            <person name="Yang T.-J."/>
            <person name="Lee Y.-H."/>
            <person name="Bennetzen J.L."/>
            <person name="Choi D."/>
        </authorList>
    </citation>
    <scope>NUCLEOTIDE SEQUENCE [LARGE SCALE GENOMIC DNA]</scope>
    <source>
        <strain evidence="15">cv. PBC81</strain>
    </source>
</reference>
<dbReference type="STRING" id="33114.A0A2G2WC01"/>
<evidence type="ECO:0000313" key="14">
    <source>
        <dbReference type="EMBL" id="PHT42785.1"/>
    </source>
</evidence>
<dbReference type="GO" id="GO:0006508">
    <property type="term" value="P:proteolysis"/>
    <property type="evidence" value="ECO:0007669"/>
    <property type="project" value="UniProtKB-KW"/>
</dbReference>
<dbReference type="OrthoDB" id="1323258at2759"/>